<evidence type="ECO:0000313" key="3">
    <source>
        <dbReference type="Proteomes" id="UP000271974"/>
    </source>
</evidence>
<evidence type="ECO:0000256" key="1">
    <source>
        <dbReference type="SAM" id="MobiDB-lite"/>
    </source>
</evidence>
<reference evidence="2 3" key="1">
    <citation type="submission" date="2019-01" db="EMBL/GenBank/DDBJ databases">
        <title>A draft genome assembly of the solar-powered sea slug Elysia chlorotica.</title>
        <authorList>
            <person name="Cai H."/>
            <person name="Li Q."/>
            <person name="Fang X."/>
            <person name="Li J."/>
            <person name="Curtis N.E."/>
            <person name="Altenburger A."/>
            <person name="Shibata T."/>
            <person name="Feng M."/>
            <person name="Maeda T."/>
            <person name="Schwartz J.A."/>
            <person name="Shigenobu S."/>
            <person name="Lundholm N."/>
            <person name="Nishiyama T."/>
            <person name="Yang H."/>
            <person name="Hasebe M."/>
            <person name="Li S."/>
            <person name="Pierce S.K."/>
            <person name="Wang J."/>
        </authorList>
    </citation>
    <scope>NUCLEOTIDE SEQUENCE [LARGE SCALE GENOMIC DNA]</scope>
    <source>
        <strain evidence="2">EC2010</strain>
        <tissue evidence="2">Whole organism of an adult</tissue>
    </source>
</reference>
<name>A0A433SX25_ELYCH</name>
<protein>
    <submittedName>
        <fullName evidence="2">Uncharacterized protein</fullName>
    </submittedName>
</protein>
<dbReference type="Proteomes" id="UP000271974">
    <property type="component" value="Unassembled WGS sequence"/>
</dbReference>
<feature type="region of interest" description="Disordered" evidence="1">
    <location>
        <begin position="154"/>
        <end position="176"/>
    </location>
</feature>
<gene>
    <name evidence="2" type="ORF">EGW08_018378</name>
</gene>
<sequence length="311" mass="34570">MRVGVFGGLGIPRPVARADTAEQGRVIPECEWMERTIPAVSGPRHARGAPAPVARLSLAAAVAPTAAVAAAVAAVAAVAERLERLWWRRRQWYVLHTVTHGGLRRQPRHHNLLLQHWRRPQLCPDWRRSRGAHASGGKTRSRHARHVRHVDRVGRPGRSAGACGRRRPASTHGGHSLSQTRVHRLLDLAEIWGCDVRLRQVTKSISLEGYCHKTGETSRDSNCGPPSVSVEGPALWQPVQQTAEVSVDVEVRTRPHYLTERRACVRPSTDRLEKRARINPLAARVLQSFRHPEALSSTWAALLGEATRRLQ</sequence>
<proteinExistence type="predicted"/>
<dbReference type="AlphaFoldDB" id="A0A433SX25"/>
<organism evidence="2 3">
    <name type="scientific">Elysia chlorotica</name>
    <name type="common">Eastern emerald elysia</name>
    <name type="synonym">Sea slug</name>
    <dbReference type="NCBI Taxonomy" id="188477"/>
    <lineage>
        <taxon>Eukaryota</taxon>
        <taxon>Metazoa</taxon>
        <taxon>Spiralia</taxon>
        <taxon>Lophotrochozoa</taxon>
        <taxon>Mollusca</taxon>
        <taxon>Gastropoda</taxon>
        <taxon>Heterobranchia</taxon>
        <taxon>Euthyneura</taxon>
        <taxon>Panpulmonata</taxon>
        <taxon>Sacoglossa</taxon>
        <taxon>Placobranchoidea</taxon>
        <taxon>Plakobranchidae</taxon>
        <taxon>Elysia</taxon>
    </lineage>
</organism>
<dbReference type="EMBL" id="RQTK01000893">
    <property type="protein sequence ID" value="RUS73856.1"/>
    <property type="molecule type" value="Genomic_DNA"/>
</dbReference>
<evidence type="ECO:0000313" key="2">
    <source>
        <dbReference type="EMBL" id="RUS73856.1"/>
    </source>
</evidence>
<accession>A0A433SX25</accession>
<keyword evidence="3" id="KW-1185">Reference proteome</keyword>
<comment type="caution">
    <text evidence="2">The sequence shown here is derived from an EMBL/GenBank/DDBJ whole genome shotgun (WGS) entry which is preliminary data.</text>
</comment>